<keyword evidence="5" id="KW-0963">Cytoplasm</keyword>
<evidence type="ECO:0000256" key="1">
    <source>
        <dbReference type="ARBA" id="ARBA00004496"/>
    </source>
</evidence>
<keyword evidence="13" id="KW-1185">Reference proteome</keyword>
<evidence type="ECO:0000256" key="9">
    <source>
        <dbReference type="ARBA" id="ARBA00030757"/>
    </source>
</evidence>
<sequence>MLNTTTVTAQELREAMVDRIAANRQALGLRLPEEVARALRAVPRQLFTGDVPLEEAYGDGAIVTVRGEDGLNLSSVSAAWLQTAMLCQASLKPGEHVLEIGSGGYNAALIAELVGPRGSVTTVDIDPAVTQRARICLDEAGYTDVEVVCADAAFELEPGRTFDAIVVTVGVPDISPAWWSQLAAGGRLIVPLRTLGLTRSWLLERDGETLVSSDQFTCGFVPLRGAGARQGLSIPLRDDPSVSLWLGEDTSTNPADPVRDLTGVLDLPRASARSGVTFSSKESASGQDMWLATTVSGFCQVIADQEAIDADIVRLTWRWGSPARVDVATLAYRGTPQPTADGLHEFVTYAHGPDAEAAAAFLAEQIGAWDHAGRPKPRLRVYPAATPDDELAEGFRLDKWHSRLVIDFPADIAG</sequence>
<name>A0A7W7VQE8_9ACTN</name>
<evidence type="ECO:0000256" key="11">
    <source>
        <dbReference type="ARBA" id="ARBA00031350"/>
    </source>
</evidence>
<keyword evidence="8" id="KW-0949">S-adenosyl-L-methionine</keyword>
<dbReference type="GO" id="GO:0032259">
    <property type="term" value="P:methylation"/>
    <property type="evidence" value="ECO:0007669"/>
    <property type="project" value="UniProtKB-KW"/>
</dbReference>
<evidence type="ECO:0000256" key="7">
    <source>
        <dbReference type="ARBA" id="ARBA00022679"/>
    </source>
</evidence>
<evidence type="ECO:0000313" key="13">
    <source>
        <dbReference type="Proteomes" id="UP000552644"/>
    </source>
</evidence>
<comment type="subcellular location">
    <subcellularLocation>
        <location evidence="1">Cytoplasm</location>
    </subcellularLocation>
</comment>
<reference evidence="12 13" key="1">
    <citation type="submission" date="2020-08" db="EMBL/GenBank/DDBJ databases">
        <title>Genomic Encyclopedia of Type Strains, Phase III (KMG-III): the genomes of soil and plant-associated and newly described type strains.</title>
        <authorList>
            <person name="Whitman W."/>
        </authorList>
    </citation>
    <scope>NUCLEOTIDE SEQUENCE [LARGE SCALE GENOMIC DNA]</scope>
    <source>
        <strain evidence="12 13">CECT 8840</strain>
    </source>
</reference>
<dbReference type="InterPro" id="IPR000682">
    <property type="entry name" value="PCMT"/>
</dbReference>
<dbReference type="EC" id="2.1.1.77" evidence="3"/>
<evidence type="ECO:0000256" key="10">
    <source>
        <dbReference type="ARBA" id="ARBA00031323"/>
    </source>
</evidence>
<dbReference type="NCBIfam" id="TIGR04364">
    <property type="entry name" value="methyltran_FxLD"/>
    <property type="match status" value="1"/>
</dbReference>
<dbReference type="Proteomes" id="UP000552644">
    <property type="component" value="Unassembled WGS sequence"/>
</dbReference>
<evidence type="ECO:0000256" key="8">
    <source>
        <dbReference type="ARBA" id="ARBA00022691"/>
    </source>
</evidence>
<evidence type="ECO:0000256" key="2">
    <source>
        <dbReference type="ARBA" id="ARBA00005369"/>
    </source>
</evidence>
<dbReference type="InterPro" id="IPR029063">
    <property type="entry name" value="SAM-dependent_MTases_sf"/>
</dbReference>
<comment type="caution">
    <text evidence="12">The sequence shown here is derived from an EMBL/GenBank/DDBJ whole genome shotgun (WGS) entry which is preliminary data.</text>
</comment>
<dbReference type="SUPFAM" id="SSF53335">
    <property type="entry name" value="S-adenosyl-L-methionine-dependent methyltransferases"/>
    <property type="match status" value="1"/>
</dbReference>
<evidence type="ECO:0000256" key="5">
    <source>
        <dbReference type="ARBA" id="ARBA00022490"/>
    </source>
</evidence>
<dbReference type="Gene3D" id="3.40.50.150">
    <property type="entry name" value="Vaccinia Virus protein VP39"/>
    <property type="match status" value="1"/>
</dbReference>
<dbReference type="InterPro" id="IPR027573">
    <property type="entry name" value="Methyltran_FxLD"/>
</dbReference>
<evidence type="ECO:0000256" key="6">
    <source>
        <dbReference type="ARBA" id="ARBA00022603"/>
    </source>
</evidence>
<evidence type="ECO:0000313" key="12">
    <source>
        <dbReference type="EMBL" id="MBB4918942.1"/>
    </source>
</evidence>
<comment type="similarity">
    <text evidence="2">Belongs to the methyltransferase superfamily. L-isoaspartyl/D-aspartyl protein methyltransferase family.</text>
</comment>
<keyword evidence="6 12" id="KW-0489">Methyltransferase</keyword>
<dbReference type="Pfam" id="PF01135">
    <property type="entry name" value="PCMT"/>
    <property type="match status" value="1"/>
</dbReference>
<protein>
    <recommendedName>
        <fullName evidence="4">Protein-L-isoaspartate O-methyltransferase</fullName>
        <ecNumber evidence="3">2.1.1.77</ecNumber>
    </recommendedName>
    <alternativeName>
        <fullName evidence="11">L-isoaspartyl protein carboxyl methyltransferase</fullName>
    </alternativeName>
    <alternativeName>
        <fullName evidence="9">Protein L-isoaspartyl methyltransferase</fullName>
    </alternativeName>
    <alternativeName>
        <fullName evidence="10">Protein-beta-aspartate methyltransferase</fullName>
    </alternativeName>
</protein>
<dbReference type="PANTHER" id="PTHR11579:SF0">
    <property type="entry name" value="PROTEIN-L-ISOASPARTATE(D-ASPARTATE) O-METHYLTRANSFERASE"/>
    <property type="match status" value="1"/>
</dbReference>
<dbReference type="GO" id="GO:0005737">
    <property type="term" value="C:cytoplasm"/>
    <property type="evidence" value="ECO:0007669"/>
    <property type="project" value="UniProtKB-SubCell"/>
</dbReference>
<gene>
    <name evidence="12" type="ORF">FHS44_006078</name>
</gene>
<evidence type="ECO:0000256" key="4">
    <source>
        <dbReference type="ARBA" id="ARBA00013346"/>
    </source>
</evidence>
<proteinExistence type="inferred from homology"/>
<dbReference type="CDD" id="cd02440">
    <property type="entry name" value="AdoMet_MTases"/>
    <property type="match status" value="1"/>
</dbReference>
<accession>A0A7W7VQE8</accession>
<keyword evidence="7 12" id="KW-0808">Transferase</keyword>
<dbReference type="GO" id="GO:0004719">
    <property type="term" value="F:protein-L-isoaspartate (D-aspartate) O-methyltransferase activity"/>
    <property type="evidence" value="ECO:0007669"/>
    <property type="project" value="UniProtKB-EC"/>
</dbReference>
<dbReference type="PANTHER" id="PTHR11579">
    <property type="entry name" value="PROTEIN-L-ISOASPARTATE O-METHYLTRANSFERASE"/>
    <property type="match status" value="1"/>
</dbReference>
<organism evidence="12 13">
    <name type="scientific">Streptosporangium saharense</name>
    <dbReference type="NCBI Taxonomy" id="1706840"/>
    <lineage>
        <taxon>Bacteria</taxon>
        <taxon>Bacillati</taxon>
        <taxon>Actinomycetota</taxon>
        <taxon>Actinomycetes</taxon>
        <taxon>Streptosporangiales</taxon>
        <taxon>Streptosporangiaceae</taxon>
        <taxon>Streptosporangium</taxon>
    </lineage>
</organism>
<dbReference type="RefSeq" id="WP_184720677.1">
    <property type="nucleotide sequence ID" value="NZ_JACHJP010000008.1"/>
</dbReference>
<dbReference type="AlphaFoldDB" id="A0A7W7VQE8"/>
<evidence type="ECO:0000256" key="3">
    <source>
        <dbReference type="ARBA" id="ARBA00011890"/>
    </source>
</evidence>
<dbReference type="EMBL" id="JACHJP010000008">
    <property type="protein sequence ID" value="MBB4918942.1"/>
    <property type="molecule type" value="Genomic_DNA"/>
</dbReference>